<dbReference type="AlphaFoldDB" id="A0A4S4MRX3"/>
<accession>A0A4S4MRX3</accession>
<reference evidence="2 3" key="1">
    <citation type="submission" date="2019-02" db="EMBL/GenBank/DDBJ databases">
        <title>Genome sequencing of the rare red list fungi Antrodiella citrinella (Flaviporus citrinellus).</title>
        <authorList>
            <person name="Buettner E."/>
            <person name="Kellner H."/>
        </authorList>
    </citation>
    <scope>NUCLEOTIDE SEQUENCE [LARGE SCALE GENOMIC DNA]</scope>
    <source>
        <strain evidence="2 3">DSM 108506</strain>
    </source>
</reference>
<organism evidence="2 3">
    <name type="scientific">Antrodiella citrinella</name>
    <dbReference type="NCBI Taxonomy" id="2447956"/>
    <lineage>
        <taxon>Eukaryota</taxon>
        <taxon>Fungi</taxon>
        <taxon>Dikarya</taxon>
        <taxon>Basidiomycota</taxon>
        <taxon>Agaricomycotina</taxon>
        <taxon>Agaricomycetes</taxon>
        <taxon>Polyporales</taxon>
        <taxon>Steccherinaceae</taxon>
        <taxon>Antrodiella</taxon>
    </lineage>
</organism>
<name>A0A4S4MRX3_9APHY</name>
<feature type="transmembrane region" description="Helical" evidence="1">
    <location>
        <begin position="150"/>
        <end position="174"/>
    </location>
</feature>
<evidence type="ECO:0000256" key="1">
    <source>
        <dbReference type="SAM" id="Phobius"/>
    </source>
</evidence>
<evidence type="ECO:0000313" key="3">
    <source>
        <dbReference type="Proteomes" id="UP000308730"/>
    </source>
</evidence>
<keyword evidence="1" id="KW-0812">Transmembrane</keyword>
<feature type="transmembrane region" description="Helical" evidence="1">
    <location>
        <begin position="17"/>
        <end position="39"/>
    </location>
</feature>
<gene>
    <name evidence="2" type="ORF">EUX98_g5313</name>
</gene>
<keyword evidence="1" id="KW-0472">Membrane</keyword>
<feature type="transmembrane region" description="Helical" evidence="1">
    <location>
        <begin position="59"/>
        <end position="79"/>
    </location>
</feature>
<keyword evidence="3" id="KW-1185">Reference proteome</keyword>
<feature type="transmembrane region" description="Helical" evidence="1">
    <location>
        <begin position="91"/>
        <end position="114"/>
    </location>
</feature>
<dbReference type="EMBL" id="SGPM01000152">
    <property type="protein sequence ID" value="THH28892.1"/>
    <property type="molecule type" value="Genomic_DNA"/>
</dbReference>
<protein>
    <submittedName>
        <fullName evidence="2">Uncharacterized protein</fullName>
    </submittedName>
</protein>
<dbReference type="Proteomes" id="UP000308730">
    <property type="component" value="Unassembled WGS sequence"/>
</dbReference>
<sequence length="243" mass="27067">MGYVASRKFCCCLPVRFGVFCMALLGLGVGGALAGLGWYEIHQYAIGKVAFDKREIVALYFVSIAFSIMALISLIGLIGSTFKVRTLVTTYAYSVTVNTIVIIAVGIFFVWTLFHRDSSEIADTCDGDLSGEVAKAAHWFCQKGYDVVRVLLTIAFVIIWIFQLVGIFIVFDYVGQLHEEREMDEEEEDKRRARQPAAPVVIDVVEPQMRTTYEASGWTSAKSPYAFSIPENAHGSRYGDNRV</sequence>
<proteinExistence type="predicted"/>
<dbReference type="OrthoDB" id="3239304at2759"/>
<keyword evidence="1" id="KW-1133">Transmembrane helix</keyword>
<comment type="caution">
    <text evidence="2">The sequence shown here is derived from an EMBL/GenBank/DDBJ whole genome shotgun (WGS) entry which is preliminary data.</text>
</comment>
<evidence type="ECO:0000313" key="2">
    <source>
        <dbReference type="EMBL" id="THH28892.1"/>
    </source>
</evidence>